<dbReference type="InterPro" id="IPR002035">
    <property type="entry name" value="VWF_A"/>
</dbReference>
<organism evidence="4 5">
    <name type="scientific">Mytilus galloprovincialis</name>
    <name type="common">Mediterranean mussel</name>
    <dbReference type="NCBI Taxonomy" id="29158"/>
    <lineage>
        <taxon>Eukaryota</taxon>
        <taxon>Metazoa</taxon>
        <taxon>Spiralia</taxon>
        <taxon>Lophotrochozoa</taxon>
        <taxon>Mollusca</taxon>
        <taxon>Bivalvia</taxon>
        <taxon>Autobranchia</taxon>
        <taxon>Pteriomorphia</taxon>
        <taxon>Mytilida</taxon>
        <taxon>Mytiloidea</taxon>
        <taxon>Mytilidae</taxon>
        <taxon>Mytilinae</taxon>
        <taxon>Mytilus</taxon>
    </lineage>
</organism>
<dbReference type="GO" id="GO:0005245">
    <property type="term" value="F:voltage-gated calcium channel activity"/>
    <property type="evidence" value="ECO:0007669"/>
    <property type="project" value="TreeGrafter"/>
</dbReference>
<evidence type="ECO:0000256" key="1">
    <source>
        <dbReference type="SAM" id="Phobius"/>
    </source>
</evidence>
<dbReference type="AlphaFoldDB" id="A0A8B6ET32"/>
<dbReference type="PANTHER" id="PTHR10166">
    <property type="entry name" value="VOLTAGE-DEPENDENT CALCIUM CHANNEL SUBUNIT ALPHA-2/DELTA-RELATED"/>
    <property type="match status" value="1"/>
</dbReference>
<dbReference type="Gene3D" id="3.40.50.410">
    <property type="entry name" value="von Willebrand factor, type A domain"/>
    <property type="match status" value="1"/>
</dbReference>
<dbReference type="InterPro" id="IPR051173">
    <property type="entry name" value="Ca_channel_alpha-2/delta"/>
</dbReference>
<name>A0A8B6ET32_MYTGA</name>
<keyword evidence="1" id="KW-1133">Transmembrane helix</keyword>
<dbReference type="Pfam" id="PF00092">
    <property type="entry name" value="VWA"/>
    <property type="match status" value="1"/>
</dbReference>
<evidence type="ECO:0000259" key="3">
    <source>
        <dbReference type="PROSITE" id="PS50234"/>
    </source>
</evidence>
<dbReference type="CDD" id="cd00198">
    <property type="entry name" value="vWFA"/>
    <property type="match status" value="1"/>
</dbReference>
<dbReference type="OrthoDB" id="6060175at2759"/>
<dbReference type="EMBL" id="UYJE01005561">
    <property type="protein sequence ID" value="VDI38211.1"/>
    <property type="molecule type" value="Genomic_DNA"/>
</dbReference>
<dbReference type="GO" id="GO:0005891">
    <property type="term" value="C:voltage-gated calcium channel complex"/>
    <property type="evidence" value="ECO:0007669"/>
    <property type="project" value="TreeGrafter"/>
</dbReference>
<keyword evidence="2" id="KW-0732">Signal</keyword>
<dbReference type="PROSITE" id="PS50234">
    <property type="entry name" value="VWFA"/>
    <property type="match status" value="1"/>
</dbReference>
<dbReference type="PANTHER" id="PTHR10166:SF66">
    <property type="entry name" value="VWFA AND CACHE DOMAIN-CONTAINING PROTEIN CG16868"/>
    <property type="match status" value="1"/>
</dbReference>
<feature type="chain" id="PRO_5032877977" evidence="2">
    <location>
        <begin position="22"/>
        <end position="1140"/>
    </location>
</feature>
<feature type="transmembrane region" description="Helical" evidence="1">
    <location>
        <begin position="1016"/>
        <end position="1038"/>
    </location>
</feature>
<dbReference type="InterPro" id="IPR029151">
    <property type="entry name" value="Sensor-like_sf"/>
</dbReference>
<proteinExistence type="predicted"/>
<comment type="caution">
    <text evidence="4">The sequence shown here is derived from an EMBL/GenBank/DDBJ whole genome shotgun (WGS) entry which is preliminary data.</text>
</comment>
<protein>
    <submittedName>
        <fullName evidence="4">Voltage-dependent calcium channel alpha-2/delta-4</fullName>
    </submittedName>
</protein>
<evidence type="ECO:0000256" key="2">
    <source>
        <dbReference type="SAM" id="SignalP"/>
    </source>
</evidence>
<accession>A0A8B6ET32</accession>
<gene>
    <name evidence="4" type="ORF">MGAL_10B051498</name>
</gene>
<dbReference type="Gene3D" id="3.30.450.20">
    <property type="entry name" value="PAS domain"/>
    <property type="match status" value="2"/>
</dbReference>
<sequence length="1140" mass="127656">MEIENLFILTVLVGSQMCVAAVDNIDGKLLADELRIIKREIGVNVLQEQFNKFPYIRISDTGNEILKRIQSNLDTALESLDTVLKNVKDKLVSVNQDFDSMDLPSCCDLLDNALTFALKFQTKVDFNQACVTTSPIKTDNLKYPTKDISAIMKKNYEDNRNVLWQHYSTTEGVFVLYPATKLTNCYNFDPRFRTPYCSTASPIDKDVVVVIDTSSSMRQNSGVPLKTKFVIALEAANNVIQSLKPNDRVRVVTFNQDASSPSGNSYHPCYQRELSFATKENTDKLKNYVFSIDTGSPDSNFENALVAAFEFYNASIDTLKVQNRDQVILFITDGKSTSSSDPVQVISTENSKLQNRIAVFTYLIGEEKQAKLQLQNMASQTLHDPSYGPKQIGHFEHFPLSTQKFLSVKLATFYEHLSTDGQTDQSTFTSPYVDPFSGIGLITSLCRTVKVATGFQGVMCTDVKISELLSEIEYFSEEEYSYGFMIDGTGRVLMHPLLPNAAFVKSNEDPVLVDISVLERAQAAKTVIESMKSGGSGFKSFTKVFTKPRGKLINDGSKDVILNANFFWGPVPRSNFSLCIVLVDESYSEIDESQFQPSGTDLKHLFMFHDRSLLRDDFENCKFYRRRATLDHSSVKFTQSAFQNPFQFIDSDETAEDVTKYTNYITSTGSNPGFKSTVRSSVWATYKAEQFWRQNPVTYVSWRYIGTKSGIMRTYPGILMHKNFDHEKRPWWRQALGHPNTMYVTTPYVDGWGSGIVLTFIHTLHKANSSAVTATVAADFPLQYFNWFISKIYPSCEDGNRCIILDNSGFIVMHPRLKDTTDESDFHEPKHITVEVTMPSGFSSGLDFKDTDDKFEIRPIAESNLFIIRFKAKPSSTCSCDGSKSPDVVKCQGPCQCLCHIPIIYDVCANRYNTESASSPCSARIPDTSGKNEPDDTNGLKACYAPICYKKTTKQDCYSEAECTWCEYTDLGQQIATPCCRLKEDCYFGKTKPDKRDTCAPISTANESKGNDSYTIIWIVSGSVVGGIILTIIVFGGVKYFKICDRTDNTDPYIDAIDDLELPQYTEKQESISPDIAPSCAVNQLIGWCDNVGITTCSGVTWNGQATISFANELSSISGSKGWSFETSSVHLSQIHINAR</sequence>
<keyword evidence="1" id="KW-0812">Transmembrane</keyword>
<evidence type="ECO:0000313" key="5">
    <source>
        <dbReference type="Proteomes" id="UP000596742"/>
    </source>
</evidence>
<keyword evidence="1" id="KW-0472">Membrane</keyword>
<dbReference type="SUPFAM" id="SSF103190">
    <property type="entry name" value="Sensory domain-like"/>
    <property type="match status" value="1"/>
</dbReference>
<reference evidence="4" key="1">
    <citation type="submission" date="2018-11" db="EMBL/GenBank/DDBJ databases">
        <authorList>
            <person name="Alioto T."/>
            <person name="Alioto T."/>
        </authorList>
    </citation>
    <scope>NUCLEOTIDE SEQUENCE</scope>
</reference>
<dbReference type="Proteomes" id="UP000596742">
    <property type="component" value="Unassembled WGS sequence"/>
</dbReference>
<evidence type="ECO:0000313" key="4">
    <source>
        <dbReference type="EMBL" id="VDI38211.1"/>
    </source>
</evidence>
<feature type="domain" description="VWFA" evidence="3">
    <location>
        <begin position="206"/>
        <end position="417"/>
    </location>
</feature>
<keyword evidence="5" id="KW-1185">Reference proteome</keyword>
<dbReference type="SUPFAM" id="SSF53300">
    <property type="entry name" value="vWA-like"/>
    <property type="match status" value="1"/>
</dbReference>
<dbReference type="SMART" id="SM00327">
    <property type="entry name" value="VWA"/>
    <property type="match status" value="1"/>
</dbReference>
<feature type="signal peptide" evidence="2">
    <location>
        <begin position="1"/>
        <end position="21"/>
    </location>
</feature>
<dbReference type="InterPro" id="IPR036465">
    <property type="entry name" value="vWFA_dom_sf"/>
</dbReference>